<evidence type="ECO:0000256" key="3">
    <source>
        <dbReference type="ARBA" id="ARBA00022553"/>
    </source>
</evidence>
<keyword evidence="7" id="KW-0804">Transcription</keyword>
<dbReference type="GO" id="GO:0000976">
    <property type="term" value="F:transcription cis-regulatory region binding"/>
    <property type="evidence" value="ECO:0007669"/>
    <property type="project" value="TreeGrafter"/>
</dbReference>
<evidence type="ECO:0000256" key="9">
    <source>
        <dbReference type="PROSITE-ProRule" id="PRU00169"/>
    </source>
</evidence>
<dbReference type="InterPro" id="IPR039420">
    <property type="entry name" value="WalR-like"/>
</dbReference>
<dbReference type="InterPro" id="IPR001867">
    <property type="entry name" value="OmpR/PhoB-type_DNA-bd"/>
</dbReference>
<evidence type="ECO:0000256" key="5">
    <source>
        <dbReference type="ARBA" id="ARBA00023015"/>
    </source>
</evidence>
<evidence type="ECO:0000313" key="13">
    <source>
        <dbReference type="EMBL" id="KHL24952.1"/>
    </source>
</evidence>
<dbReference type="OrthoDB" id="7425392at2"/>
<dbReference type="CDD" id="cd00383">
    <property type="entry name" value="trans_reg_C"/>
    <property type="match status" value="1"/>
</dbReference>
<feature type="domain" description="Response regulatory" evidence="11">
    <location>
        <begin position="2"/>
        <end position="115"/>
    </location>
</feature>
<dbReference type="GO" id="GO:0032993">
    <property type="term" value="C:protein-DNA complex"/>
    <property type="evidence" value="ECO:0007669"/>
    <property type="project" value="TreeGrafter"/>
</dbReference>
<dbReference type="Gene3D" id="1.10.10.10">
    <property type="entry name" value="Winged helix-like DNA-binding domain superfamily/Winged helix DNA-binding domain"/>
    <property type="match status" value="1"/>
</dbReference>
<dbReference type="SUPFAM" id="SSF46894">
    <property type="entry name" value="C-terminal effector domain of the bipartite response regulators"/>
    <property type="match status" value="1"/>
</dbReference>
<evidence type="ECO:0000256" key="7">
    <source>
        <dbReference type="ARBA" id="ARBA00023163"/>
    </source>
</evidence>
<evidence type="ECO:0000256" key="6">
    <source>
        <dbReference type="ARBA" id="ARBA00023125"/>
    </source>
</evidence>
<dbReference type="EMBL" id="JTDN01000002">
    <property type="protein sequence ID" value="KHL24952.1"/>
    <property type="molecule type" value="Genomic_DNA"/>
</dbReference>
<dbReference type="InterPro" id="IPR036388">
    <property type="entry name" value="WH-like_DNA-bd_sf"/>
</dbReference>
<dbReference type="InterPro" id="IPR001789">
    <property type="entry name" value="Sig_transdc_resp-reg_receiver"/>
</dbReference>
<evidence type="ECO:0000256" key="2">
    <source>
        <dbReference type="ARBA" id="ARBA00022490"/>
    </source>
</evidence>
<keyword evidence="2" id="KW-0963">Cytoplasm</keyword>
<dbReference type="AlphaFoldDB" id="A0A0B2BY63"/>
<dbReference type="GO" id="GO:0005829">
    <property type="term" value="C:cytosol"/>
    <property type="evidence" value="ECO:0007669"/>
    <property type="project" value="TreeGrafter"/>
</dbReference>
<evidence type="ECO:0000256" key="8">
    <source>
        <dbReference type="ARBA" id="ARBA00067337"/>
    </source>
</evidence>
<keyword evidence="3 9" id="KW-0597">Phosphoprotein</keyword>
<dbReference type="PROSITE" id="PS51755">
    <property type="entry name" value="OMPR_PHOB"/>
    <property type="match status" value="1"/>
</dbReference>
<keyword evidence="14" id="KW-1185">Reference proteome</keyword>
<dbReference type="RefSeq" id="WP_039097419.1">
    <property type="nucleotide sequence ID" value="NZ_JTDN01000002.1"/>
</dbReference>
<keyword evidence="4" id="KW-0902">Two-component regulatory system</keyword>
<dbReference type="InterPro" id="IPR016032">
    <property type="entry name" value="Sig_transdc_resp-reg_C-effctor"/>
</dbReference>
<dbReference type="PANTHER" id="PTHR48111:SF4">
    <property type="entry name" value="DNA-BINDING DUAL TRANSCRIPTIONAL REGULATOR OMPR"/>
    <property type="match status" value="1"/>
</dbReference>
<comment type="caution">
    <text evidence="13">The sequence shown here is derived from an EMBL/GenBank/DDBJ whole genome shotgun (WGS) entry which is preliminary data.</text>
</comment>
<keyword evidence="6 10" id="KW-0238">DNA-binding</keyword>
<dbReference type="GO" id="GO:0006355">
    <property type="term" value="P:regulation of DNA-templated transcription"/>
    <property type="evidence" value="ECO:0007669"/>
    <property type="project" value="InterPro"/>
</dbReference>
<dbReference type="InterPro" id="IPR011006">
    <property type="entry name" value="CheY-like_superfamily"/>
</dbReference>
<evidence type="ECO:0000259" key="11">
    <source>
        <dbReference type="PROSITE" id="PS50110"/>
    </source>
</evidence>
<proteinExistence type="predicted"/>
<name>A0A0B2BY63_9SPHN</name>
<dbReference type="Pfam" id="PF00072">
    <property type="entry name" value="Response_reg"/>
    <property type="match status" value="1"/>
</dbReference>
<evidence type="ECO:0000313" key="14">
    <source>
        <dbReference type="Proteomes" id="UP000030988"/>
    </source>
</evidence>
<reference evidence="13 14" key="1">
    <citation type="submission" date="2014-11" db="EMBL/GenBank/DDBJ databases">
        <title>Draft genome sequence of Kirrobacter mercurialis.</title>
        <authorList>
            <person name="Coil D.A."/>
            <person name="Eisen J.A."/>
        </authorList>
    </citation>
    <scope>NUCLEOTIDE SEQUENCE [LARGE SCALE GENOMIC DNA]</scope>
    <source>
        <strain evidence="13 14">Coronado</strain>
    </source>
</reference>
<comment type="subcellular location">
    <subcellularLocation>
        <location evidence="1">Cytoplasm</location>
    </subcellularLocation>
</comment>
<feature type="DNA-binding region" description="OmpR/PhoB-type" evidence="10">
    <location>
        <begin position="130"/>
        <end position="229"/>
    </location>
</feature>
<dbReference type="GO" id="GO:0000156">
    <property type="term" value="F:phosphorelay response regulator activity"/>
    <property type="evidence" value="ECO:0007669"/>
    <property type="project" value="TreeGrafter"/>
</dbReference>
<dbReference type="Pfam" id="PF00486">
    <property type="entry name" value="Trans_reg_C"/>
    <property type="match status" value="1"/>
</dbReference>
<dbReference type="Gene3D" id="3.40.50.2300">
    <property type="match status" value="1"/>
</dbReference>
<keyword evidence="5" id="KW-0805">Transcription regulation</keyword>
<evidence type="ECO:0000259" key="12">
    <source>
        <dbReference type="PROSITE" id="PS51755"/>
    </source>
</evidence>
<protein>
    <recommendedName>
        <fullName evidence="8">Regulatory protein VirG</fullName>
    </recommendedName>
</protein>
<dbReference type="FunFam" id="1.10.10.10:FF:000099">
    <property type="entry name" value="Two-component system response regulator TorR"/>
    <property type="match status" value="1"/>
</dbReference>
<dbReference type="Proteomes" id="UP000030988">
    <property type="component" value="Unassembled WGS sequence"/>
</dbReference>
<evidence type="ECO:0000256" key="4">
    <source>
        <dbReference type="ARBA" id="ARBA00023012"/>
    </source>
</evidence>
<evidence type="ECO:0000256" key="1">
    <source>
        <dbReference type="ARBA" id="ARBA00004496"/>
    </source>
</evidence>
<dbReference type="SUPFAM" id="SSF52172">
    <property type="entry name" value="CheY-like"/>
    <property type="match status" value="1"/>
</dbReference>
<organism evidence="13 14">
    <name type="scientific">Croceibacterium mercuriale</name>
    <dbReference type="NCBI Taxonomy" id="1572751"/>
    <lineage>
        <taxon>Bacteria</taxon>
        <taxon>Pseudomonadati</taxon>
        <taxon>Pseudomonadota</taxon>
        <taxon>Alphaproteobacteria</taxon>
        <taxon>Sphingomonadales</taxon>
        <taxon>Erythrobacteraceae</taxon>
        <taxon>Croceibacterium</taxon>
    </lineage>
</organism>
<accession>A0A0B2BY63</accession>
<feature type="modified residue" description="4-aspartylphosphate" evidence="9">
    <location>
        <position position="51"/>
    </location>
</feature>
<dbReference type="SMART" id="SM00862">
    <property type="entry name" value="Trans_reg_C"/>
    <property type="match status" value="1"/>
</dbReference>
<sequence>MKILIVEDDGPLRLLIGRTLRDYGFETVGVGSAAEMQPLLDSDGFDLLVLDIMLPGTNGLDICRRVRATSAIPIIIISARGQQTDRIVGLELGADDYLSKPFGADELVARVRAVLRRTSGAVAPPADNRRRQITFEGWTIVEERRELHAPDGHEVPLSGAEYDLLITLVGSAQRVVSRDYLLEQSRKRMSGASDRSIDVLVSRLRSKLGEHGGDALIKTVRGVGYMFTPRIERQ</sequence>
<dbReference type="SMART" id="SM00448">
    <property type="entry name" value="REC"/>
    <property type="match status" value="1"/>
</dbReference>
<feature type="domain" description="OmpR/PhoB-type" evidence="12">
    <location>
        <begin position="130"/>
        <end position="229"/>
    </location>
</feature>
<dbReference type="STRING" id="1572751.PK98_13940"/>
<dbReference type="PANTHER" id="PTHR48111">
    <property type="entry name" value="REGULATOR OF RPOS"/>
    <property type="match status" value="1"/>
</dbReference>
<gene>
    <name evidence="13" type="ORF">PK98_13940</name>
</gene>
<dbReference type="PROSITE" id="PS50110">
    <property type="entry name" value="RESPONSE_REGULATORY"/>
    <property type="match status" value="1"/>
</dbReference>
<dbReference type="Gene3D" id="6.10.250.690">
    <property type="match status" value="1"/>
</dbReference>
<evidence type="ECO:0000256" key="10">
    <source>
        <dbReference type="PROSITE-ProRule" id="PRU01091"/>
    </source>
</evidence>